<dbReference type="PANTHER" id="PTHR30290">
    <property type="entry name" value="PERIPLASMIC BINDING COMPONENT OF ABC TRANSPORTER"/>
    <property type="match status" value="1"/>
</dbReference>
<dbReference type="InterPro" id="IPR000914">
    <property type="entry name" value="SBP_5_dom"/>
</dbReference>
<name>A0ABW5CQF5_9HYPH</name>
<dbReference type="PIRSF" id="PIRSF002741">
    <property type="entry name" value="MppA"/>
    <property type="match status" value="1"/>
</dbReference>
<comment type="caution">
    <text evidence="7">The sequence shown here is derived from an EMBL/GenBank/DDBJ whole genome shotgun (WGS) entry which is preliminary data.</text>
</comment>
<gene>
    <name evidence="7" type="ORF">ACFSKQ_11395</name>
</gene>
<dbReference type="RefSeq" id="WP_209739158.1">
    <property type="nucleotide sequence ID" value="NZ_CP072611.1"/>
</dbReference>
<feature type="chain" id="PRO_5045812027" evidence="5">
    <location>
        <begin position="30"/>
        <end position="536"/>
    </location>
</feature>
<protein>
    <submittedName>
        <fullName evidence="7">ABC transporter substrate-binding protein</fullName>
    </submittedName>
</protein>
<comment type="subcellular location">
    <subcellularLocation>
        <location evidence="1">Periplasm</location>
    </subcellularLocation>
</comment>
<dbReference type="Pfam" id="PF00496">
    <property type="entry name" value="SBP_bac_5"/>
    <property type="match status" value="1"/>
</dbReference>
<dbReference type="Gene3D" id="3.10.105.10">
    <property type="entry name" value="Dipeptide-binding Protein, Domain 3"/>
    <property type="match status" value="1"/>
</dbReference>
<proteinExistence type="inferred from homology"/>
<dbReference type="PANTHER" id="PTHR30290:SF10">
    <property type="entry name" value="PERIPLASMIC OLIGOPEPTIDE-BINDING PROTEIN-RELATED"/>
    <property type="match status" value="1"/>
</dbReference>
<dbReference type="InterPro" id="IPR039424">
    <property type="entry name" value="SBP_5"/>
</dbReference>
<feature type="domain" description="Solute-binding protein family 5" evidence="6">
    <location>
        <begin position="89"/>
        <end position="455"/>
    </location>
</feature>
<evidence type="ECO:0000259" key="6">
    <source>
        <dbReference type="Pfam" id="PF00496"/>
    </source>
</evidence>
<evidence type="ECO:0000256" key="4">
    <source>
        <dbReference type="ARBA" id="ARBA00022729"/>
    </source>
</evidence>
<reference evidence="8" key="1">
    <citation type="journal article" date="2019" name="Int. J. Syst. Evol. Microbiol.">
        <title>The Global Catalogue of Microorganisms (GCM) 10K type strain sequencing project: providing services to taxonomists for standard genome sequencing and annotation.</title>
        <authorList>
            <consortium name="The Broad Institute Genomics Platform"/>
            <consortium name="The Broad Institute Genome Sequencing Center for Infectious Disease"/>
            <person name="Wu L."/>
            <person name="Ma J."/>
        </authorList>
    </citation>
    <scope>NUCLEOTIDE SEQUENCE [LARGE SCALE GENOMIC DNA]</scope>
    <source>
        <strain evidence="8">ZS-35-S2</strain>
    </source>
</reference>
<keyword evidence="3" id="KW-0813">Transport</keyword>
<dbReference type="EMBL" id="JBHUIJ010000013">
    <property type="protein sequence ID" value="MFD2238063.1"/>
    <property type="molecule type" value="Genomic_DNA"/>
</dbReference>
<evidence type="ECO:0000256" key="5">
    <source>
        <dbReference type="SAM" id="SignalP"/>
    </source>
</evidence>
<comment type="similarity">
    <text evidence="2">Belongs to the bacterial solute-binding protein 5 family.</text>
</comment>
<sequence length="536" mass="59403">MAHVSVRGRRLSAIALILVSTLLSVPAGAQSREETLRYVTGGSVNTLDPVMLGATPEATALSSATYDRLVAFDSRPAGDYRVFDFESLRGELAESFEVSEDGLTLTFHLRPDALWQDGRPVTAEDVKWSLDRAVSAETMSKAQLATGSLTDPSQFTVVDERTVRITLEKADRLALPNLASLYAPIYNSELAREHATDEDPWALEWLKDNTAGSGAYAVSTFRAGQQVVLDVNEGWANGPRPSFRRVIVQTVPEASTRANLVERGDADITLNLQSQDLRALEGRDTVKVASIPMPTAAAGLIFNTRMEPFDNVLVRQAVALALPYDNLFETAVLGRGEKLYGAGWQGEPEEGVFPQALPWSTDLDLARQKLAEAGYPEGFETTLSFGVNRANFAEPAAALIQESLARIGITVRIDKLPDPQMAEAITDKRLPMLIERTLALFPSTEYYFRIFFSGPSRWNYSSWDDARVNEILPRARFEADQAAYEEDARRLVGLLAEEVPMTYFWKQTLDVVMAPSIEGFTAWYHYNVDFRDLSRT</sequence>
<dbReference type="InterPro" id="IPR030678">
    <property type="entry name" value="Peptide/Ni-bd"/>
</dbReference>
<feature type="signal peptide" evidence="5">
    <location>
        <begin position="1"/>
        <end position="29"/>
    </location>
</feature>
<evidence type="ECO:0000256" key="2">
    <source>
        <dbReference type="ARBA" id="ARBA00005695"/>
    </source>
</evidence>
<keyword evidence="8" id="KW-1185">Reference proteome</keyword>
<dbReference type="CDD" id="cd08512">
    <property type="entry name" value="PBP2_NikA_DppA_OppA_like_7"/>
    <property type="match status" value="1"/>
</dbReference>
<evidence type="ECO:0000256" key="1">
    <source>
        <dbReference type="ARBA" id="ARBA00004418"/>
    </source>
</evidence>
<dbReference type="SUPFAM" id="SSF53850">
    <property type="entry name" value="Periplasmic binding protein-like II"/>
    <property type="match status" value="1"/>
</dbReference>
<evidence type="ECO:0000256" key="3">
    <source>
        <dbReference type="ARBA" id="ARBA00022448"/>
    </source>
</evidence>
<evidence type="ECO:0000313" key="7">
    <source>
        <dbReference type="EMBL" id="MFD2238063.1"/>
    </source>
</evidence>
<keyword evidence="4 5" id="KW-0732">Signal</keyword>
<accession>A0ABW5CQF5</accession>
<dbReference type="Proteomes" id="UP001597371">
    <property type="component" value="Unassembled WGS sequence"/>
</dbReference>
<evidence type="ECO:0000313" key="8">
    <source>
        <dbReference type="Proteomes" id="UP001597371"/>
    </source>
</evidence>
<organism evidence="7 8">
    <name type="scientific">Aureimonas populi</name>
    <dbReference type="NCBI Taxonomy" id="1701758"/>
    <lineage>
        <taxon>Bacteria</taxon>
        <taxon>Pseudomonadati</taxon>
        <taxon>Pseudomonadota</taxon>
        <taxon>Alphaproteobacteria</taxon>
        <taxon>Hyphomicrobiales</taxon>
        <taxon>Aurantimonadaceae</taxon>
        <taxon>Aureimonas</taxon>
    </lineage>
</organism>
<dbReference type="Gene3D" id="3.40.190.10">
    <property type="entry name" value="Periplasmic binding protein-like II"/>
    <property type="match status" value="1"/>
</dbReference>